<dbReference type="RefSeq" id="WP_073518905.1">
    <property type="nucleotide sequence ID" value="NZ_MLKL01000002.1"/>
</dbReference>
<proteinExistence type="predicted"/>
<name>A0A1C4A9L2_BACCE</name>
<gene>
    <name evidence="1" type="ORF">BJR07_25615</name>
</gene>
<evidence type="ECO:0000313" key="2">
    <source>
        <dbReference type="Proteomes" id="UP000186535"/>
    </source>
</evidence>
<dbReference type="AlphaFoldDB" id="A0A1C4A9L2"/>
<dbReference type="Proteomes" id="UP000186535">
    <property type="component" value="Unassembled WGS sequence"/>
</dbReference>
<organism evidence="1 2">
    <name type="scientific">Bacillus cereus</name>
    <dbReference type="NCBI Taxonomy" id="1396"/>
    <lineage>
        <taxon>Bacteria</taxon>
        <taxon>Bacillati</taxon>
        <taxon>Bacillota</taxon>
        <taxon>Bacilli</taxon>
        <taxon>Bacillales</taxon>
        <taxon>Bacillaceae</taxon>
        <taxon>Bacillus</taxon>
        <taxon>Bacillus cereus group</taxon>
    </lineage>
</organism>
<comment type="caution">
    <text evidence="1">The sequence shown here is derived from an EMBL/GenBank/DDBJ whole genome shotgun (WGS) entry which is preliminary data.</text>
</comment>
<protein>
    <submittedName>
        <fullName evidence="1">Uncharacterized protein</fullName>
    </submittedName>
</protein>
<reference evidence="1 2" key="1">
    <citation type="submission" date="2016-11" db="EMBL/GenBank/DDBJ databases">
        <title>Identification of Bacillus cereus isolated from egg-white.</title>
        <authorList>
            <person name="Soni A."/>
            <person name="Oey I."/>
            <person name="Silcock P."/>
            <person name="Bremer P."/>
        </authorList>
    </citation>
    <scope>NUCLEOTIDE SEQUENCE [LARGE SCALE GENOMIC DNA]</scope>
    <source>
        <strain evidence="1 2">NZAS03</strain>
    </source>
</reference>
<dbReference type="EMBL" id="MPON01000011">
    <property type="protein sequence ID" value="OKA33820.1"/>
    <property type="molecule type" value="Genomic_DNA"/>
</dbReference>
<evidence type="ECO:0000313" key="1">
    <source>
        <dbReference type="EMBL" id="OKA33820.1"/>
    </source>
</evidence>
<sequence length="96" mass="11427">MNYVTMTKYPNLEFDERILHVWPNVKFPQRARLELLNVLDRLDRYGLDIMMIGGYLKENSNEETSVLHISCDDFKLELIARPNEDKAIHYIELLED</sequence>
<accession>A0A1C4A9L2</accession>